<evidence type="ECO:0000256" key="2">
    <source>
        <dbReference type="ARBA" id="ARBA00022475"/>
    </source>
</evidence>
<dbReference type="GO" id="GO:0005886">
    <property type="term" value="C:plasma membrane"/>
    <property type="evidence" value="ECO:0007669"/>
    <property type="project" value="UniProtKB-SubCell"/>
</dbReference>
<keyword evidence="2" id="KW-1003">Cell membrane</keyword>
<comment type="subcellular location">
    <subcellularLocation>
        <location evidence="1">Cell membrane</location>
        <topology evidence="1">Multi-pass membrane protein</topology>
    </subcellularLocation>
</comment>
<dbReference type="EMBL" id="CP050530">
    <property type="protein sequence ID" value="QMV46667.1"/>
    <property type="molecule type" value="Genomic_DNA"/>
</dbReference>
<gene>
    <name evidence="8" type="ORF">HC356_00590</name>
</gene>
<protein>
    <submittedName>
        <fullName evidence="8">RDD family protein</fullName>
    </submittedName>
</protein>
<evidence type="ECO:0000256" key="3">
    <source>
        <dbReference type="ARBA" id="ARBA00022692"/>
    </source>
</evidence>
<name>A0A7G5CBT3_WOLPI</name>
<evidence type="ECO:0000256" key="5">
    <source>
        <dbReference type="ARBA" id="ARBA00023136"/>
    </source>
</evidence>
<feature type="domain" description="RDD" evidence="7">
    <location>
        <begin position="22"/>
        <end position="169"/>
    </location>
</feature>
<feature type="transmembrane region" description="Helical" evidence="6">
    <location>
        <begin position="70"/>
        <end position="93"/>
    </location>
</feature>
<dbReference type="RefSeq" id="WP_182183513.1">
    <property type="nucleotide sequence ID" value="NZ_CP050530.1"/>
</dbReference>
<dbReference type="InterPro" id="IPR051791">
    <property type="entry name" value="Pra-immunoreactive"/>
</dbReference>
<evidence type="ECO:0000259" key="7">
    <source>
        <dbReference type="Pfam" id="PF06271"/>
    </source>
</evidence>
<keyword evidence="4 6" id="KW-1133">Transmembrane helix</keyword>
<keyword evidence="5 6" id="KW-0472">Membrane</keyword>
<evidence type="ECO:0000256" key="1">
    <source>
        <dbReference type="ARBA" id="ARBA00004651"/>
    </source>
</evidence>
<dbReference type="Pfam" id="PF06271">
    <property type="entry name" value="RDD"/>
    <property type="match status" value="1"/>
</dbReference>
<accession>A0A7G5CBT3</accession>
<sequence length="179" mass="20259">MNFYTGYSIAKYGKCMDTKVSYAGITRRIFAFAIDYILAQGMGFVIGFIIGFTLAYSLSLNVTEMILDKAVTIQVIGLILELIFYVFTIIEFGGTPGQLLLRMRVKDENTLEKITLIQAISRTAVFGVLYFIICYTLFNISSLFIVVSILIILFAILDQRKQFLHDKIARTVVIDYKPS</sequence>
<reference evidence="8 9" key="1">
    <citation type="journal article" date="2020" name="Mol. Biol. Evol.">
        <title>Life and death of selfish genes: comparative genomics reveals the dynamic evolution of cytoplasmic incompatibility.</title>
        <authorList>
            <person name="Martinez J."/>
            <person name="Klasson L."/>
            <person name="Welch J."/>
            <person name="Jiggins F.M."/>
        </authorList>
    </citation>
    <scope>NUCLEOTIDE SEQUENCE [LARGE SCALE GENOMIC DNA]</scope>
    <source>
        <strain evidence="8">WNik</strain>
    </source>
</reference>
<feature type="transmembrane region" description="Helical" evidence="6">
    <location>
        <begin position="139"/>
        <end position="157"/>
    </location>
</feature>
<evidence type="ECO:0000256" key="4">
    <source>
        <dbReference type="ARBA" id="ARBA00022989"/>
    </source>
</evidence>
<organism evidence="8 9">
    <name type="scientific">Wolbachia pipientis</name>
    <dbReference type="NCBI Taxonomy" id="955"/>
    <lineage>
        <taxon>Bacteria</taxon>
        <taxon>Pseudomonadati</taxon>
        <taxon>Pseudomonadota</taxon>
        <taxon>Alphaproteobacteria</taxon>
        <taxon>Rickettsiales</taxon>
        <taxon>Anaplasmataceae</taxon>
        <taxon>Wolbachieae</taxon>
        <taxon>Wolbachia</taxon>
    </lineage>
</organism>
<feature type="transmembrane region" description="Helical" evidence="6">
    <location>
        <begin position="36"/>
        <end position="58"/>
    </location>
</feature>
<evidence type="ECO:0000256" key="6">
    <source>
        <dbReference type="SAM" id="Phobius"/>
    </source>
</evidence>
<dbReference type="PANTHER" id="PTHR36115:SF4">
    <property type="entry name" value="MEMBRANE PROTEIN"/>
    <property type="match status" value="1"/>
</dbReference>
<dbReference type="PANTHER" id="PTHR36115">
    <property type="entry name" value="PROLINE-RICH ANTIGEN HOMOLOG-RELATED"/>
    <property type="match status" value="1"/>
</dbReference>
<dbReference type="AlphaFoldDB" id="A0A7G5CBT3"/>
<dbReference type="Proteomes" id="UP000515596">
    <property type="component" value="Chromosome"/>
</dbReference>
<dbReference type="InterPro" id="IPR010432">
    <property type="entry name" value="RDD"/>
</dbReference>
<evidence type="ECO:0000313" key="9">
    <source>
        <dbReference type="Proteomes" id="UP000515596"/>
    </source>
</evidence>
<proteinExistence type="predicted"/>
<keyword evidence="3 6" id="KW-0812">Transmembrane</keyword>
<evidence type="ECO:0000313" key="8">
    <source>
        <dbReference type="EMBL" id="QMV46667.1"/>
    </source>
</evidence>